<evidence type="ECO:0000256" key="6">
    <source>
        <dbReference type="SAM" id="MobiDB-lite"/>
    </source>
</evidence>
<protein>
    <submittedName>
        <fullName evidence="9">Voltage-dependent R-type calcium channel subunit alpha-1E</fullName>
    </submittedName>
</protein>
<dbReference type="InterPro" id="IPR011992">
    <property type="entry name" value="EF-hand-dom_pair"/>
</dbReference>
<proteinExistence type="predicted"/>
<dbReference type="EMBL" id="LSRX01000131">
    <property type="protein sequence ID" value="OLQ07844.1"/>
    <property type="molecule type" value="Genomic_DNA"/>
</dbReference>
<gene>
    <name evidence="9" type="primary">CACNA1E</name>
    <name evidence="9" type="ORF">AK812_SmicGene8754</name>
</gene>
<reference evidence="9 10" key="1">
    <citation type="submission" date="2016-02" db="EMBL/GenBank/DDBJ databases">
        <title>Genome analysis of coral dinoflagellate symbionts highlights evolutionary adaptations to a symbiotic lifestyle.</title>
        <authorList>
            <person name="Aranda M."/>
            <person name="Li Y."/>
            <person name="Liew Y.J."/>
            <person name="Baumgarten S."/>
            <person name="Simakov O."/>
            <person name="Wilson M."/>
            <person name="Piel J."/>
            <person name="Ashoor H."/>
            <person name="Bougouffa S."/>
            <person name="Bajic V.B."/>
            <person name="Ryu T."/>
            <person name="Ravasi T."/>
            <person name="Bayer T."/>
            <person name="Micklem G."/>
            <person name="Kim H."/>
            <person name="Bhak J."/>
            <person name="Lajeunesse T.C."/>
            <person name="Voolstra C.R."/>
        </authorList>
    </citation>
    <scope>NUCLEOTIDE SEQUENCE [LARGE SCALE GENOMIC DNA]</scope>
    <source>
        <strain evidence="9 10">CCMP2467</strain>
    </source>
</reference>
<dbReference type="GO" id="GO:0005509">
    <property type="term" value="F:calcium ion binding"/>
    <property type="evidence" value="ECO:0007669"/>
    <property type="project" value="InterPro"/>
</dbReference>
<evidence type="ECO:0000256" key="7">
    <source>
        <dbReference type="SAM" id="Phobius"/>
    </source>
</evidence>
<dbReference type="PANTHER" id="PTHR10037">
    <property type="entry name" value="VOLTAGE-GATED CATION CHANNEL CALCIUM AND SODIUM"/>
    <property type="match status" value="1"/>
</dbReference>
<evidence type="ECO:0000256" key="3">
    <source>
        <dbReference type="ARBA" id="ARBA00022837"/>
    </source>
</evidence>
<feature type="transmembrane region" description="Helical" evidence="7">
    <location>
        <begin position="380"/>
        <end position="399"/>
    </location>
</feature>
<feature type="domain" description="EF-hand" evidence="8">
    <location>
        <begin position="611"/>
        <end position="646"/>
    </location>
</feature>
<dbReference type="AlphaFoldDB" id="A0A1Q9EK67"/>
<sequence>MASGQMSSHRRMSQGQGSDSSVKRTPLMTADNLGQYRLVPDVECAADKDAAVQQKSCCQPDCWEELLHSVGFNLFISTLIVANAIVIGLETDNVGEVWASISMMAGADLGCAAGAVPTAALSTHVGGQRQRCRLDVPFDCSPLEVEIVENITRDDVFAKLEETQKTVARLNLGEDEDTAQADQAVPMTPGVAEREPSAGSQPLAGFVASSITTASSTRHSTEKGPDGFLNTQGMPEVENHMSYSDTIYQRVAHNAEDRVKDLVWETVRGGEGNGEQRFFAGALGMVYPGHRLDMRHWPTFCDRKQLLAVIAQDDGGWMARKRKRRNTVKGDYIFWRSPEFPHWLERVLEIAFLGIFSIELLLRILVSGPTKFFAYANEDFSWNLFDFCVVIAGCFDVMFDFSPVRHEKGSFMTFLRIIRLLRVMRMIRLLRFLRDFHVLTFGFAAAAVAIRNVSLLMLAAIYVTSIVCVRLIIPFMQDNEHQEFLNAHFGSLRKSMLSLFFLLSEPDLMPYWEVLESDALLAAFLIAFVVFVSFGIVGLLTGLVCESMFDKNDARIEQERAEAEEKRQRIIQGCEGIFETIASAQGHASIDDIMQILPALGELCVEEGVPFAREDLVNTVNCMDTDGSGSIDKKEFCQSIVHLAEGLRPISIVELHYITAQTKVKVDRCESLLAGIAQYFETETQASSPKSSPSKQVLRPPATAAARSATSPKATKVLSPGKFNSNPIRERRQTSEPQHSEPSFHLGFDTRGTSVAKEIEDLRDTLLKELRSKALVSPIIGDGGLERILHEVEAVQRETSSQLQHQLTSVVEATRQVHTGILQEVATMQSCVSATLQSLAQQSAAHVESLARYQHPAPDLCNARQSSHVHKELDTWKQSFFAELEAMNLSLAQAPQWRTANKSFRQHPHVPDVLDNAVSPAQGTPSTAREAAERIAAAALRHSASQREVRLAERSTPTSASSWPPSPDVSDATRRWRDALS</sequence>
<keyword evidence="5 7" id="KW-0472">Membrane</keyword>
<comment type="subcellular location">
    <subcellularLocation>
        <location evidence="1">Membrane</location>
        <topology evidence="1">Multi-pass membrane protein</topology>
    </subcellularLocation>
</comment>
<name>A0A1Q9EK67_SYMMI</name>
<dbReference type="Gene3D" id="1.10.287.70">
    <property type="match status" value="1"/>
</dbReference>
<dbReference type="SUPFAM" id="SSF47473">
    <property type="entry name" value="EF-hand"/>
    <property type="match status" value="1"/>
</dbReference>
<feature type="region of interest" description="Disordered" evidence="6">
    <location>
        <begin position="1"/>
        <end position="24"/>
    </location>
</feature>
<dbReference type="Proteomes" id="UP000186817">
    <property type="component" value="Unassembled WGS sequence"/>
</dbReference>
<feature type="transmembrane region" description="Helical" evidence="7">
    <location>
        <begin position="347"/>
        <end position="368"/>
    </location>
</feature>
<dbReference type="SUPFAM" id="SSF81324">
    <property type="entry name" value="Voltage-gated potassium channels"/>
    <property type="match status" value="1"/>
</dbReference>
<keyword evidence="4 7" id="KW-1133">Transmembrane helix</keyword>
<dbReference type="InterPro" id="IPR005821">
    <property type="entry name" value="Ion_trans_dom"/>
</dbReference>
<keyword evidence="10" id="KW-1185">Reference proteome</keyword>
<feature type="compositionally biased region" description="Polar residues" evidence="6">
    <location>
        <begin position="1"/>
        <end position="20"/>
    </location>
</feature>
<dbReference type="Pfam" id="PF00520">
    <property type="entry name" value="Ion_trans"/>
    <property type="match status" value="1"/>
</dbReference>
<evidence type="ECO:0000256" key="5">
    <source>
        <dbReference type="ARBA" id="ARBA00023136"/>
    </source>
</evidence>
<dbReference type="InterPro" id="IPR018247">
    <property type="entry name" value="EF_Hand_1_Ca_BS"/>
</dbReference>
<dbReference type="GO" id="GO:0001518">
    <property type="term" value="C:voltage-gated sodium channel complex"/>
    <property type="evidence" value="ECO:0007669"/>
    <property type="project" value="TreeGrafter"/>
</dbReference>
<dbReference type="InterPro" id="IPR002048">
    <property type="entry name" value="EF_hand_dom"/>
</dbReference>
<dbReference type="InterPro" id="IPR043203">
    <property type="entry name" value="VGCC_Ca_Na"/>
</dbReference>
<feature type="transmembrane region" description="Helical" evidence="7">
    <location>
        <begin position="456"/>
        <end position="473"/>
    </location>
</feature>
<dbReference type="InterPro" id="IPR027359">
    <property type="entry name" value="Volt_channel_dom_sf"/>
</dbReference>
<keyword evidence="2 7" id="KW-0812">Transmembrane</keyword>
<evidence type="ECO:0000256" key="2">
    <source>
        <dbReference type="ARBA" id="ARBA00022692"/>
    </source>
</evidence>
<evidence type="ECO:0000259" key="8">
    <source>
        <dbReference type="PROSITE" id="PS50222"/>
    </source>
</evidence>
<evidence type="ECO:0000313" key="10">
    <source>
        <dbReference type="Proteomes" id="UP000186817"/>
    </source>
</evidence>
<evidence type="ECO:0000256" key="1">
    <source>
        <dbReference type="ARBA" id="ARBA00004141"/>
    </source>
</evidence>
<dbReference type="PANTHER" id="PTHR10037:SF62">
    <property type="entry name" value="SODIUM CHANNEL PROTEIN 60E"/>
    <property type="match status" value="1"/>
</dbReference>
<feature type="transmembrane region" description="Helical" evidence="7">
    <location>
        <begin position="523"/>
        <end position="545"/>
    </location>
</feature>
<feature type="compositionally biased region" description="Basic and acidic residues" evidence="6">
    <location>
        <begin position="971"/>
        <end position="981"/>
    </location>
</feature>
<dbReference type="OrthoDB" id="2984333at2759"/>
<organism evidence="9 10">
    <name type="scientific">Symbiodinium microadriaticum</name>
    <name type="common">Dinoflagellate</name>
    <name type="synonym">Zooxanthella microadriatica</name>
    <dbReference type="NCBI Taxonomy" id="2951"/>
    <lineage>
        <taxon>Eukaryota</taxon>
        <taxon>Sar</taxon>
        <taxon>Alveolata</taxon>
        <taxon>Dinophyceae</taxon>
        <taxon>Suessiales</taxon>
        <taxon>Symbiodiniaceae</taxon>
        <taxon>Symbiodinium</taxon>
    </lineage>
</organism>
<dbReference type="GO" id="GO:0005248">
    <property type="term" value="F:voltage-gated sodium channel activity"/>
    <property type="evidence" value="ECO:0007669"/>
    <property type="project" value="TreeGrafter"/>
</dbReference>
<feature type="region of interest" description="Disordered" evidence="6">
    <location>
        <begin position="683"/>
        <end position="749"/>
    </location>
</feature>
<dbReference type="Gene3D" id="1.20.120.350">
    <property type="entry name" value="Voltage-gated potassium channels. Chain C"/>
    <property type="match status" value="1"/>
</dbReference>
<dbReference type="PROSITE" id="PS00018">
    <property type="entry name" value="EF_HAND_1"/>
    <property type="match status" value="1"/>
</dbReference>
<feature type="region of interest" description="Disordered" evidence="6">
    <location>
        <begin position="940"/>
        <end position="981"/>
    </location>
</feature>
<dbReference type="PROSITE" id="PS50222">
    <property type="entry name" value="EF_HAND_2"/>
    <property type="match status" value="1"/>
</dbReference>
<accession>A0A1Q9EK67</accession>
<keyword evidence="3" id="KW-0106">Calcium</keyword>
<comment type="caution">
    <text evidence="9">The sequence shown here is derived from an EMBL/GenBank/DDBJ whole genome shotgun (WGS) entry which is preliminary data.</text>
</comment>
<feature type="compositionally biased region" description="Low complexity" evidence="6">
    <location>
        <begin position="687"/>
        <end position="716"/>
    </location>
</feature>
<evidence type="ECO:0000313" key="9">
    <source>
        <dbReference type="EMBL" id="OLQ07844.1"/>
    </source>
</evidence>
<evidence type="ECO:0000256" key="4">
    <source>
        <dbReference type="ARBA" id="ARBA00022989"/>
    </source>
</evidence>